<dbReference type="RefSeq" id="WP_207940198.1">
    <property type="nucleotide sequence ID" value="NZ_CP147251.1"/>
</dbReference>
<keyword evidence="3" id="KW-1185">Reference proteome</keyword>
<dbReference type="PANTHER" id="PTHR36503:SF2">
    <property type="entry name" value="BLR2408 PROTEIN"/>
    <property type="match status" value="1"/>
</dbReference>
<dbReference type="Pfam" id="PF22677">
    <property type="entry name" value="Ble-like_N"/>
    <property type="match status" value="1"/>
</dbReference>
<dbReference type="EMBL" id="CP147251">
    <property type="protein sequence ID" value="WYJ77693.1"/>
    <property type="molecule type" value="Genomic_DNA"/>
</dbReference>
<proteinExistence type="predicted"/>
<dbReference type="Proteomes" id="UP000664701">
    <property type="component" value="Chromosome"/>
</dbReference>
<evidence type="ECO:0000313" key="2">
    <source>
        <dbReference type="EMBL" id="WYJ77693.1"/>
    </source>
</evidence>
<organism evidence="2 3">
    <name type="scientific">Candidatus Enterococcus lowellii</name>
    <dbReference type="NCBI Taxonomy" id="2230877"/>
    <lineage>
        <taxon>Bacteria</taxon>
        <taxon>Bacillati</taxon>
        <taxon>Bacillota</taxon>
        <taxon>Bacilli</taxon>
        <taxon>Lactobacillales</taxon>
        <taxon>Enterococcaceae</taxon>
        <taxon>Enterococcus</taxon>
    </lineage>
</organism>
<reference evidence="2 3" key="2">
    <citation type="submission" date="2024-03" db="EMBL/GenBank/DDBJ databases">
        <title>The Genome Sequence of Enterococcus sp. DIV2402.</title>
        <authorList>
            <consortium name="The Broad Institute Genomics Platform"/>
            <consortium name="The Broad Institute Microbial Omics Core"/>
            <consortium name="The Broad Institute Genomic Center for Infectious Diseases"/>
            <person name="Earl A."/>
            <person name="Manson A."/>
            <person name="Gilmore M."/>
            <person name="Schwartman J."/>
            <person name="Shea T."/>
            <person name="Abouelleil A."/>
            <person name="Cao P."/>
            <person name="Chapman S."/>
            <person name="Cusick C."/>
            <person name="Young S."/>
            <person name="Neafsey D."/>
            <person name="Nusbaum C."/>
            <person name="Birren B."/>
        </authorList>
    </citation>
    <scope>NUCLEOTIDE SEQUENCE [LARGE SCALE GENOMIC DNA]</scope>
    <source>
        <strain evidence="2 3">DIV2402</strain>
    </source>
</reference>
<dbReference type="InterPro" id="IPR053863">
    <property type="entry name" value="Glyoxy/Ble-like_N"/>
</dbReference>
<sequence length="132" mass="15020">MSTMVFVNFPVKDVAASTAFYEKLGFKKNEEFSTEQTSSMVWDDNFWIMLLDHSFYQLFIKDRTIADTKTQSATLIAFSLNSAEEVKNFGKIAEENGGSVYKVDMGIPEDQMYGLEVIDLDGNTLEPTWMQV</sequence>
<dbReference type="SUPFAM" id="SSF54593">
    <property type="entry name" value="Glyoxalase/Bleomycin resistance protein/Dihydroxybiphenyl dioxygenase"/>
    <property type="match status" value="1"/>
</dbReference>
<evidence type="ECO:0000313" key="3">
    <source>
        <dbReference type="Proteomes" id="UP000664701"/>
    </source>
</evidence>
<feature type="domain" description="VOC" evidence="1">
    <location>
        <begin position="3"/>
        <end position="130"/>
    </location>
</feature>
<dbReference type="PANTHER" id="PTHR36503">
    <property type="entry name" value="BLR2520 PROTEIN"/>
    <property type="match status" value="1"/>
</dbReference>
<reference evidence="2 3" key="1">
    <citation type="submission" date="2021-03" db="EMBL/GenBank/DDBJ databases">
        <authorList>
            <person name="Gilmore M.S."/>
            <person name="Schwartzman J."/>
            <person name="Van Tyne D."/>
            <person name="Martin M."/>
            <person name="Earl A.M."/>
            <person name="Manson A.L."/>
            <person name="Straub T."/>
            <person name="Salamzade R."/>
            <person name="Saavedra J."/>
            <person name="Lebreton F."/>
            <person name="Prichula J."/>
            <person name="Schaufler K."/>
            <person name="Gaca A."/>
            <person name="Sgardioli B."/>
            <person name="Wagenaar J."/>
            <person name="Strong T."/>
        </authorList>
    </citation>
    <scope>NUCLEOTIDE SEQUENCE [LARGE SCALE GENOMIC DNA]</scope>
    <source>
        <strain evidence="2 3">DIV2402</strain>
    </source>
</reference>
<protein>
    <submittedName>
        <fullName evidence="2">Glyoxalase</fullName>
    </submittedName>
</protein>
<dbReference type="InterPro" id="IPR029068">
    <property type="entry name" value="Glyas_Bleomycin-R_OHBP_Dase"/>
</dbReference>
<gene>
    <name evidence="2" type="ORF">DOK78_002331</name>
</gene>
<dbReference type="Gene3D" id="3.10.180.10">
    <property type="entry name" value="2,3-Dihydroxybiphenyl 1,2-Dioxygenase, domain 1"/>
    <property type="match status" value="1"/>
</dbReference>
<accession>A0ABZ2SPJ8</accession>
<dbReference type="InterPro" id="IPR037523">
    <property type="entry name" value="VOC_core"/>
</dbReference>
<dbReference type="PROSITE" id="PS51819">
    <property type="entry name" value="VOC"/>
    <property type="match status" value="1"/>
</dbReference>
<evidence type="ECO:0000259" key="1">
    <source>
        <dbReference type="PROSITE" id="PS51819"/>
    </source>
</evidence>
<name>A0ABZ2SPJ8_9ENTE</name>